<dbReference type="AlphaFoldDB" id="A0A7X5F5I8"/>
<reference evidence="2" key="1">
    <citation type="submission" date="2020-01" db="EMBL/GenBank/DDBJ databases">
        <authorList>
            <person name="Fang Y."/>
            <person name="Sun R."/>
            <person name="Nie L."/>
            <person name="He J."/>
            <person name="Hao L."/>
            <person name="Wang L."/>
            <person name="Su S."/>
            <person name="Lv E."/>
            <person name="Zhang Z."/>
            <person name="Xie R."/>
            <person name="Liu H."/>
        </authorList>
    </citation>
    <scope>NUCLEOTIDE SEQUENCE [LARGE SCALE GENOMIC DNA]</scope>
    <source>
        <strain evidence="2">XCT-53</strain>
    </source>
</reference>
<sequence length="177" mass="19227">MTSDNPKHAPDGGDVTEERPFFSAVLTPYRSLGPNGFLALMLCTGALCIGHAVVFLIVGAWPIVIFFGLDIALVWLAFRLNYAAARASEEVSIYAHEIVIRKIGPGKRRQEFRFNTFWVRLTVDRLEDEGVTRILLTSRGQAVPVGDFLNPPDRTSFASALTAALAAAKAGRPVLAG</sequence>
<evidence type="ECO:0000313" key="2">
    <source>
        <dbReference type="Proteomes" id="UP000586722"/>
    </source>
</evidence>
<dbReference type="Proteomes" id="UP000586722">
    <property type="component" value="Unassembled WGS sequence"/>
</dbReference>
<evidence type="ECO:0000313" key="1">
    <source>
        <dbReference type="EMBL" id="NBN80165.1"/>
    </source>
</evidence>
<organism evidence="1 2">
    <name type="scientific">Pannonibacter tanglangensis</name>
    <dbReference type="NCBI Taxonomy" id="2750084"/>
    <lineage>
        <taxon>Bacteria</taxon>
        <taxon>Pseudomonadati</taxon>
        <taxon>Pseudomonadota</taxon>
        <taxon>Alphaproteobacteria</taxon>
        <taxon>Hyphomicrobiales</taxon>
        <taxon>Stappiaceae</taxon>
        <taxon>Pannonibacter</taxon>
    </lineage>
</organism>
<dbReference type="EMBL" id="JAABLQ010000003">
    <property type="protein sequence ID" value="NBN80165.1"/>
    <property type="molecule type" value="Genomic_DNA"/>
</dbReference>
<proteinExistence type="predicted"/>
<keyword evidence="2" id="KW-1185">Reference proteome</keyword>
<dbReference type="Pfam" id="PF10003">
    <property type="entry name" value="DUF2244"/>
    <property type="match status" value="1"/>
</dbReference>
<dbReference type="InterPro" id="IPR016990">
    <property type="entry name" value="UCP032162_TM"/>
</dbReference>
<name>A0A7X5F5I8_9HYPH</name>
<dbReference type="PIRSF" id="PIRSF032162">
    <property type="entry name" value="UCP032162_imp"/>
    <property type="match status" value="1"/>
</dbReference>
<dbReference type="RefSeq" id="WP_161677604.1">
    <property type="nucleotide sequence ID" value="NZ_JAABLP010000005.1"/>
</dbReference>
<protein>
    <submittedName>
        <fullName evidence="1">DUF2244 domain-containing protein</fullName>
    </submittedName>
</protein>
<accession>A0A7X5F5I8</accession>
<comment type="caution">
    <text evidence="1">The sequence shown here is derived from an EMBL/GenBank/DDBJ whole genome shotgun (WGS) entry which is preliminary data.</text>
</comment>
<dbReference type="InterPro" id="IPR019253">
    <property type="entry name" value="DUF2244_TM"/>
</dbReference>
<gene>
    <name evidence="1" type="ORF">GWI72_17945</name>
</gene>